<gene>
    <name evidence="1" type="ORF">PAESOLCIP111_00967</name>
</gene>
<keyword evidence="2" id="KW-1185">Reference proteome</keyword>
<comment type="caution">
    <text evidence="1">The sequence shown here is derived from an EMBL/GenBank/DDBJ whole genome shotgun (WGS) entry which is preliminary data.</text>
</comment>
<dbReference type="Pfam" id="PF26595">
    <property type="entry name" value="A_ENA"/>
    <property type="match status" value="1"/>
</dbReference>
<reference evidence="1" key="1">
    <citation type="submission" date="2021-06" db="EMBL/GenBank/DDBJ databases">
        <authorList>
            <person name="Criscuolo A."/>
        </authorList>
    </citation>
    <scope>NUCLEOTIDE SEQUENCE</scope>
    <source>
        <strain evidence="1">CIP111600</strain>
    </source>
</reference>
<accession>A0A916NGH1</accession>
<evidence type="ECO:0000313" key="1">
    <source>
        <dbReference type="EMBL" id="CAG7607518.1"/>
    </source>
</evidence>
<organism evidence="1 2">
    <name type="scientific">Paenibacillus solanacearum</name>
    <dbReference type="NCBI Taxonomy" id="2048548"/>
    <lineage>
        <taxon>Bacteria</taxon>
        <taxon>Bacillati</taxon>
        <taxon>Bacillota</taxon>
        <taxon>Bacilli</taxon>
        <taxon>Bacillales</taxon>
        <taxon>Paenibacillaceae</taxon>
        <taxon>Paenibacillus</taxon>
    </lineage>
</organism>
<dbReference type="Proteomes" id="UP000693672">
    <property type="component" value="Unassembled WGS sequence"/>
</dbReference>
<dbReference type="EMBL" id="CAJVAS010000003">
    <property type="protein sequence ID" value="CAG7607518.1"/>
    <property type="molecule type" value="Genomic_DNA"/>
</dbReference>
<dbReference type="AlphaFoldDB" id="A0A916NGH1"/>
<sequence>MGMPEIPSGKNRPSMEETGIDLLESIALEEMAIAHLVNAEAENVQAFVGKHLNYPTDPTNNEIITFNVSISRLMETLMFKELFLLRKLETITQLRTQQNDGE</sequence>
<protein>
    <submittedName>
        <fullName evidence="1">Uncharacterized protein</fullName>
    </submittedName>
</protein>
<name>A0A916NGH1_9BACL</name>
<evidence type="ECO:0000313" key="2">
    <source>
        <dbReference type="Proteomes" id="UP000693672"/>
    </source>
</evidence>
<proteinExistence type="predicted"/>
<dbReference type="InterPro" id="IPR058705">
    <property type="entry name" value="A_ENA"/>
</dbReference>